<reference evidence="1" key="1">
    <citation type="submission" date="2022-03" db="EMBL/GenBank/DDBJ databases">
        <title>Draft genome sequence of Aduncisulcus paluster, a free-living microaerophilic Fornicata.</title>
        <authorList>
            <person name="Yuyama I."/>
            <person name="Kume K."/>
            <person name="Tamura T."/>
            <person name="Inagaki Y."/>
            <person name="Hashimoto T."/>
        </authorList>
    </citation>
    <scope>NUCLEOTIDE SEQUENCE</scope>
    <source>
        <strain evidence="1">NY0171</strain>
    </source>
</reference>
<proteinExistence type="predicted"/>
<dbReference type="EMBL" id="BQXS01006007">
    <property type="protein sequence ID" value="GKT16703.1"/>
    <property type="molecule type" value="Genomic_DNA"/>
</dbReference>
<comment type="caution">
    <text evidence="1">The sequence shown here is derived from an EMBL/GenBank/DDBJ whole genome shotgun (WGS) entry which is preliminary data.</text>
</comment>
<dbReference type="Proteomes" id="UP001057375">
    <property type="component" value="Unassembled WGS sequence"/>
</dbReference>
<feature type="non-terminal residue" evidence="1">
    <location>
        <position position="1"/>
    </location>
</feature>
<name>A0ABQ5JTL8_9EUKA</name>
<evidence type="ECO:0000313" key="1">
    <source>
        <dbReference type="EMBL" id="GKT16703.1"/>
    </source>
</evidence>
<protein>
    <submittedName>
        <fullName evidence="1">Uncharacterized protein</fullName>
    </submittedName>
</protein>
<accession>A0ABQ5JTL8</accession>
<evidence type="ECO:0000313" key="2">
    <source>
        <dbReference type="Proteomes" id="UP001057375"/>
    </source>
</evidence>
<keyword evidence="2" id="KW-1185">Reference proteome</keyword>
<sequence>TPIISSSDKADCFYQALLVAMGYPTCIMEYLAPALKARTVLNLFLTGRLSTDEFVHEMKPSTLAHNPHYMQAATDAGRGK</sequence>
<organism evidence="1 2">
    <name type="scientific">Aduncisulcus paluster</name>
    <dbReference type="NCBI Taxonomy" id="2918883"/>
    <lineage>
        <taxon>Eukaryota</taxon>
        <taxon>Metamonada</taxon>
        <taxon>Carpediemonas-like organisms</taxon>
        <taxon>Aduncisulcus</taxon>
    </lineage>
</organism>
<gene>
    <name evidence="1" type="ORF">ADUPG1_004149</name>
</gene>